<accession>A0ABD7CGE9</accession>
<name>A0ABD7CGE9_CLOBO</name>
<dbReference type="RefSeq" id="WP_041350196.1">
    <property type="nucleotide sequence ID" value="NZ_CP069280.1"/>
</dbReference>
<dbReference type="AlphaFoldDB" id="A0ABD7CGE9"/>
<dbReference type="EMBL" id="CP069280">
    <property type="protein sequence ID" value="QRI52111.1"/>
    <property type="molecule type" value="Genomic_DNA"/>
</dbReference>
<evidence type="ECO:0000313" key="4">
    <source>
        <dbReference type="EMBL" id="QRI52111.1"/>
    </source>
</evidence>
<dbReference type="Proteomes" id="UP000663464">
    <property type="component" value="Chromosome"/>
</dbReference>
<feature type="signal peptide" evidence="2">
    <location>
        <begin position="1"/>
        <end position="32"/>
    </location>
</feature>
<evidence type="ECO:0000259" key="3">
    <source>
        <dbReference type="Pfam" id="PF13205"/>
    </source>
</evidence>
<proteinExistence type="predicted"/>
<evidence type="ECO:0000256" key="2">
    <source>
        <dbReference type="SAM" id="SignalP"/>
    </source>
</evidence>
<dbReference type="InterPro" id="IPR014755">
    <property type="entry name" value="Cu-Rt/internalin_Ig-like"/>
</dbReference>
<feature type="chain" id="PRO_5044748770" evidence="2">
    <location>
        <begin position="33"/>
        <end position="291"/>
    </location>
</feature>
<keyword evidence="1 2" id="KW-0732">Signal</keyword>
<dbReference type="Pfam" id="PF13205">
    <property type="entry name" value="Big_5"/>
    <property type="match status" value="1"/>
</dbReference>
<reference evidence="4 5" key="1">
    <citation type="journal article" date="2014" name="J. Infect. Dis.">
        <title>Molecular characterization of a novel botulinum neurotoxin type H gene.</title>
        <authorList>
            <person name="Dover N."/>
            <person name="Barash J.R."/>
            <person name="Hill K.K."/>
            <person name="Xie G."/>
            <person name="Arnon S.S."/>
        </authorList>
    </citation>
    <scope>NUCLEOTIDE SEQUENCE [LARGE SCALE GENOMIC DNA]</scope>
    <source>
        <strain evidence="4 5">IBCA10-7060</strain>
    </source>
</reference>
<dbReference type="InterPro" id="IPR032812">
    <property type="entry name" value="SbsA_Ig"/>
</dbReference>
<sequence>MKKSKKLFITTSASFLFILSFFLFFTKSNVQASSSPVISNVDIVGYSYDSIYPTFKSTTPRKDSYDVFYNPSKSKSGNVYIRVIQTGSGGTRNIVVDNDDNNFVNAKFSDISTDLLTSGGILTGYDEKFEITDLKKGYHNIKRLGFNNNTLGKPMVQDIIRVRVCEHNEFPAISNVPVNKTFTINFNRPVKIDSSTKNFVKVLDSNNREVPISIGLGSNPNYLEIYAPSNNYLPNSNYTLQVLPGLKSTDGKELFTSTTMNFSTSSSSRSLLSRSIHTFGTTTPDLTLNFD</sequence>
<evidence type="ECO:0000313" key="5">
    <source>
        <dbReference type="Proteomes" id="UP000663464"/>
    </source>
</evidence>
<organism evidence="4 5">
    <name type="scientific">Clostridium botulinum</name>
    <dbReference type="NCBI Taxonomy" id="1491"/>
    <lineage>
        <taxon>Bacteria</taxon>
        <taxon>Bacillati</taxon>
        <taxon>Bacillota</taxon>
        <taxon>Clostridia</taxon>
        <taxon>Eubacteriales</taxon>
        <taxon>Clostridiaceae</taxon>
        <taxon>Clostridium</taxon>
    </lineage>
</organism>
<gene>
    <name evidence="4" type="ORF">JQS73_11730</name>
</gene>
<feature type="domain" description="SbsA Ig-like" evidence="3">
    <location>
        <begin position="174"/>
        <end position="264"/>
    </location>
</feature>
<dbReference type="Gene3D" id="2.60.40.1220">
    <property type="match status" value="1"/>
</dbReference>
<evidence type="ECO:0000256" key="1">
    <source>
        <dbReference type="ARBA" id="ARBA00022729"/>
    </source>
</evidence>
<protein>
    <submittedName>
        <fullName evidence="4">Ig-like domain-containing protein</fullName>
    </submittedName>
</protein>